<dbReference type="AlphaFoldDB" id="A0A1S7LK62"/>
<proteinExistence type="predicted"/>
<dbReference type="SMART" id="SM01091">
    <property type="entry name" value="CorC_HlyC"/>
    <property type="match status" value="1"/>
</dbReference>
<keyword evidence="3" id="KW-0677">Repeat</keyword>
<evidence type="ECO:0000259" key="10">
    <source>
        <dbReference type="PROSITE" id="PS51371"/>
    </source>
</evidence>
<organism evidence="12">
    <name type="scientific">Magnetococcus massalia (strain MO-1)</name>
    <dbReference type="NCBI Taxonomy" id="451514"/>
    <lineage>
        <taxon>Bacteria</taxon>
        <taxon>Pseudomonadati</taxon>
        <taxon>Pseudomonadota</taxon>
        <taxon>Magnetococcia</taxon>
        <taxon>Magnetococcales</taxon>
        <taxon>Magnetococcaceae</taxon>
        <taxon>Magnetococcus</taxon>
    </lineage>
</organism>
<dbReference type="Gene3D" id="3.30.465.10">
    <property type="match status" value="1"/>
</dbReference>
<evidence type="ECO:0000259" key="11">
    <source>
        <dbReference type="PROSITE" id="PS51846"/>
    </source>
</evidence>
<evidence type="ECO:0000256" key="8">
    <source>
        <dbReference type="PROSITE-ProRule" id="PRU01193"/>
    </source>
</evidence>
<protein>
    <recommendedName>
        <fullName evidence="13">HlyC/CorC family transporter</fullName>
    </recommendedName>
</protein>
<dbReference type="GO" id="GO:0050660">
    <property type="term" value="F:flavin adenine dinucleotide binding"/>
    <property type="evidence" value="ECO:0007669"/>
    <property type="project" value="InterPro"/>
</dbReference>
<dbReference type="InterPro" id="IPR036318">
    <property type="entry name" value="FAD-bd_PCMH-like_sf"/>
</dbReference>
<dbReference type="InterPro" id="IPR016169">
    <property type="entry name" value="FAD-bd_PCMH_sub2"/>
</dbReference>
<evidence type="ECO:0000313" key="12">
    <source>
        <dbReference type="EMBL" id="CRH07295.1"/>
    </source>
</evidence>
<dbReference type="InterPro" id="IPR000644">
    <property type="entry name" value="CBS_dom"/>
</dbReference>
<feature type="transmembrane region" description="Helical" evidence="9">
    <location>
        <begin position="118"/>
        <end position="140"/>
    </location>
</feature>
<gene>
    <name evidence="12" type="ORF">MAGMO_3154</name>
</gene>
<evidence type="ECO:0000256" key="5">
    <source>
        <dbReference type="ARBA" id="ARBA00023122"/>
    </source>
</evidence>
<dbReference type="Gene3D" id="3.10.580.10">
    <property type="entry name" value="CBS-domain"/>
    <property type="match status" value="1"/>
</dbReference>
<evidence type="ECO:0000256" key="7">
    <source>
        <dbReference type="PROSITE-ProRule" id="PRU00703"/>
    </source>
</evidence>
<evidence type="ECO:0000256" key="4">
    <source>
        <dbReference type="ARBA" id="ARBA00022989"/>
    </source>
</evidence>
<keyword evidence="4 8" id="KW-1133">Transmembrane helix</keyword>
<dbReference type="InterPro" id="IPR044751">
    <property type="entry name" value="Ion_transp-like_CBS"/>
</dbReference>
<dbReference type="PANTHER" id="PTHR22777">
    <property type="entry name" value="HEMOLYSIN-RELATED"/>
    <property type="match status" value="1"/>
</dbReference>
<feature type="transmembrane region" description="Helical" evidence="9">
    <location>
        <begin position="86"/>
        <end position="106"/>
    </location>
</feature>
<dbReference type="PROSITE" id="PS51371">
    <property type="entry name" value="CBS"/>
    <property type="match status" value="1"/>
</dbReference>
<reference evidence="12" key="1">
    <citation type="submission" date="2015-04" db="EMBL/GenBank/DDBJ databases">
        <authorList>
            <person name="Syromyatnikov M.Y."/>
            <person name="Popov V.N."/>
        </authorList>
    </citation>
    <scope>NUCLEOTIDE SEQUENCE</scope>
    <source>
        <strain evidence="12">MO-1</strain>
    </source>
</reference>
<dbReference type="InterPro" id="IPR046342">
    <property type="entry name" value="CBS_dom_sf"/>
</dbReference>
<evidence type="ECO:0008006" key="13">
    <source>
        <dbReference type="Google" id="ProtNLM"/>
    </source>
</evidence>
<feature type="domain" description="CBS" evidence="10">
    <location>
        <begin position="266"/>
        <end position="323"/>
    </location>
</feature>
<dbReference type="InterPro" id="IPR002550">
    <property type="entry name" value="CNNM"/>
</dbReference>
<dbReference type="Pfam" id="PF00571">
    <property type="entry name" value="CBS"/>
    <property type="match status" value="2"/>
</dbReference>
<dbReference type="PROSITE" id="PS51846">
    <property type="entry name" value="CNNM"/>
    <property type="match status" value="1"/>
</dbReference>
<dbReference type="Pfam" id="PF03471">
    <property type="entry name" value="CorC_HlyC"/>
    <property type="match status" value="1"/>
</dbReference>
<keyword evidence="6 8" id="KW-0472">Membrane</keyword>
<dbReference type="EMBL" id="LO017727">
    <property type="protein sequence ID" value="CRH07295.1"/>
    <property type="molecule type" value="Genomic_DNA"/>
</dbReference>
<dbReference type="CDD" id="cd04590">
    <property type="entry name" value="CBS_pair_CorC_HlyC_assoc"/>
    <property type="match status" value="1"/>
</dbReference>
<accession>A0A1S7LK62</accession>
<dbReference type="SUPFAM" id="SSF56176">
    <property type="entry name" value="FAD-binding/transporter-associated domain-like"/>
    <property type="match status" value="1"/>
</dbReference>
<name>A0A1S7LK62_MAGMO</name>
<dbReference type="PANTHER" id="PTHR22777:SF17">
    <property type="entry name" value="UPF0053 PROTEIN SLL0260"/>
    <property type="match status" value="1"/>
</dbReference>
<evidence type="ECO:0000256" key="6">
    <source>
        <dbReference type="ARBA" id="ARBA00023136"/>
    </source>
</evidence>
<feature type="domain" description="CNNM transmembrane" evidence="11">
    <location>
        <begin position="1"/>
        <end position="182"/>
    </location>
</feature>
<dbReference type="SUPFAM" id="SSF54631">
    <property type="entry name" value="CBS-domain pair"/>
    <property type="match status" value="1"/>
</dbReference>
<evidence type="ECO:0000256" key="2">
    <source>
        <dbReference type="ARBA" id="ARBA00022692"/>
    </source>
</evidence>
<keyword evidence="5 7" id="KW-0129">CBS domain</keyword>
<dbReference type="Pfam" id="PF01595">
    <property type="entry name" value="CNNM"/>
    <property type="match status" value="1"/>
</dbReference>
<sequence length="419" mass="46524">MQELLILLVMLFLSAFFSGSETALTALTASRVEALFKEGRRGSQALHLLKANSDRMLITLLIGNNLVNIGASAIATVVATEHFGRLGPGLAVGVLTLFILIFGEIMPKTFAVRNKVAIGLMVAPPLRLFYRIVFPLVWLLEHLTSAMQHLQADGQSEPTITETELLSLARHGAAEGVIEADEEQMIKRVFELNDLCAADIMVPRSAMVVMNGKLTVAEALPDLLQQPYGRIPLMLDNPGEIQRVIYIRDVLEAMVSGNQEQSLLEIAHDPIFVPLNQRVDDLLEQMRGRKEKLVIVVDDLGMAQGLFTLEDILEEVVGEIYDESDPPLHVLVHEKSNGCISVDGTTELRHVQEYFGINLGGKSTDRISFWILQHIERIPEPGESFWINGLRVEVERANRRRIIKVLLTYSKKEPAPASA</sequence>
<feature type="transmembrane region" description="Helical" evidence="9">
    <location>
        <begin position="58"/>
        <end position="79"/>
    </location>
</feature>
<comment type="subcellular location">
    <subcellularLocation>
        <location evidence="1">Membrane</location>
        <topology evidence="1">Multi-pass membrane protein</topology>
    </subcellularLocation>
</comment>
<keyword evidence="2 8" id="KW-0812">Transmembrane</keyword>
<evidence type="ECO:0000256" key="1">
    <source>
        <dbReference type="ARBA" id="ARBA00004141"/>
    </source>
</evidence>
<dbReference type="GO" id="GO:0016020">
    <property type="term" value="C:membrane"/>
    <property type="evidence" value="ECO:0007669"/>
    <property type="project" value="UniProtKB-SubCell"/>
</dbReference>
<evidence type="ECO:0000256" key="3">
    <source>
        <dbReference type="ARBA" id="ARBA00022737"/>
    </source>
</evidence>
<dbReference type="InterPro" id="IPR005170">
    <property type="entry name" value="Transptr-assoc_dom"/>
</dbReference>
<evidence type="ECO:0000256" key="9">
    <source>
        <dbReference type="SAM" id="Phobius"/>
    </source>
</evidence>